<name>A0A2V3UUK2_9SPHN</name>
<evidence type="ECO:0000313" key="3">
    <source>
        <dbReference type="Proteomes" id="UP000248014"/>
    </source>
</evidence>
<dbReference type="RefSeq" id="WP_110299676.1">
    <property type="nucleotide sequence ID" value="NZ_QJJM01000011.1"/>
</dbReference>
<dbReference type="PROSITE" id="PS51257">
    <property type="entry name" value="PROKAR_LIPOPROTEIN"/>
    <property type="match status" value="1"/>
</dbReference>
<feature type="chain" id="PRO_5015841673" evidence="1">
    <location>
        <begin position="23"/>
        <end position="236"/>
    </location>
</feature>
<accession>A0A2V3UUK2</accession>
<dbReference type="Proteomes" id="UP000248014">
    <property type="component" value="Unassembled WGS sequence"/>
</dbReference>
<sequence length="236" mass="24557">MTVHRTPLALASALALSAMVSACGSNEPQTNTIVIPPVAVAPAPTPTPPPPTSFNVSPCLNQTVVPGRTVANLVVPDLLRLDLSQPAGFPNGRRFQDPVVDVTLAVIFLDLARHPATTFAALPVNPATFDQPLLSTFPFLAPPLGSPPTSGGAGSNFTFRSDLPSAYTRVDRAGMPAVATALVSGNPFKNEYNDDTPAVDATGKWVPELTSTLTILTNALADDLTRLGLTPCARPS</sequence>
<dbReference type="OrthoDB" id="525451at2"/>
<comment type="caution">
    <text evidence="2">The sequence shown here is derived from an EMBL/GenBank/DDBJ whole genome shotgun (WGS) entry which is preliminary data.</text>
</comment>
<keyword evidence="1" id="KW-0732">Signal</keyword>
<reference evidence="2 3" key="1">
    <citation type="submission" date="2018-05" db="EMBL/GenBank/DDBJ databases">
        <title>Genomic Encyclopedia of Type Strains, Phase IV (KMG-IV): sequencing the most valuable type-strain genomes for metagenomic binning, comparative biology and taxonomic classification.</title>
        <authorList>
            <person name="Goeker M."/>
        </authorList>
    </citation>
    <scope>NUCLEOTIDE SEQUENCE [LARGE SCALE GENOMIC DNA]</scope>
    <source>
        <strain evidence="2 3">DSM 3183</strain>
    </source>
</reference>
<protein>
    <submittedName>
        <fullName evidence="2">Uncharacterized protein DUF4331</fullName>
    </submittedName>
</protein>
<feature type="signal peptide" evidence="1">
    <location>
        <begin position="1"/>
        <end position="22"/>
    </location>
</feature>
<dbReference type="AlphaFoldDB" id="A0A2V3UUK2"/>
<gene>
    <name evidence="2" type="ORF">C7451_111114</name>
</gene>
<dbReference type="Pfam" id="PF14224">
    <property type="entry name" value="DUF4331"/>
    <property type="match status" value="1"/>
</dbReference>
<proteinExistence type="predicted"/>
<dbReference type="EMBL" id="QJJM01000011">
    <property type="protein sequence ID" value="PXW72992.1"/>
    <property type="molecule type" value="Genomic_DNA"/>
</dbReference>
<keyword evidence="3" id="KW-1185">Reference proteome</keyword>
<organism evidence="2 3">
    <name type="scientific">Blastomonas natatoria</name>
    <dbReference type="NCBI Taxonomy" id="34015"/>
    <lineage>
        <taxon>Bacteria</taxon>
        <taxon>Pseudomonadati</taxon>
        <taxon>Pseudomonadota</taxon>
        <taxon>Alphaproteobacteria</taxon>
        <taxon>Sphingomonadales</taxon>
        <taxon>Sphingomonadaceae</taxon>
        <taxon>Blastomonas</taxon>
    </lineage>
</organism>
<dbReference type="InterPro" id="IPR025566">
    <property type="entry name" value="DUF4331"/>
</dbReference>
<evidence type="ECO:0000313" key="2">
    <source>
        <dbReference type="EMBL" id="PXW72992.1"/>
    </source>
</evidence>
<evidence type="ECO:0000256" key="1">
    <source>
        <dbReference type="SAM" id="SignalP"/>
    </source>
</evidence>